<feature type="transmembrane region" description="Helical" evidence="2">
    <location>
        <begin position="351"/>
        <end position="373"/>
    </location>
</feature>
<feature type="transmembrane region" description="Helical" evidence="2">
    <location>
        <begin position="211"/>
        <end position="231"/>
    </location>
</feature>
<dbReference type="Proteomes" id="UP000734823">
    <property type="component" value="Unassembled WGS sequence"/>
</dbReference>
<keyword evidence="4" id="KW-1185">Reference proteome</keyword>
<evidence type="ECO:0000313" key="3">
    <source>
        <dbReference type="EMBL" id="MBC6446247.1"/>
    </source>
</evidence>
<proteinExistence type="predicted"/>
<keyword evidence="2" id="KW-0812">Transmembrane</keyword>
<feature type="transmembrane region" description="Helical" evidence="2">
    <location>
        <begin position="112"/>
        <end position="133"/>
    </location>
</feature>
<reference evidence="3 4" key="1">
    <citation type="submission" date="2020-06" db="EMBL/GenBank/DDBJ databases">
        <title>Actinokineospora xiongansis sp. nov., isolated from soil of Baiyangdian.</title>
        <authorList>
            <person name="Zhang X."/>
        </authorList>
    </citation>
    <scope>NUCLEOTIDE SEQUENCE [LARGE SCALE GENOMIC DNA]</scope>
    <source>
        <strain evidence="3 4">HBU206404</strain>
    </source>
</reference>
<evidence type="ECO:0000256" key="2">
    <source>
        <dbReference type="SAM" id="Phobius"/>
    </source>
</evidence>
<accession>A0ABR7L0X9</accession>
<keyword evidence="2" id="KW-0472">Membrane</keyword>
<comment type="caution">
    <text evidence="3">The sequence shown here is derived from an EMBL/GenBank/DDBJ whole genome shotgun (WGS) entry which is preliminary data.</text>
</comment>
<feature type="transmembrane region" description="Helical" evidence="2">
    <location>
        <begin position="78"/>
        <end position="100"/>
    </location>
</feature>
<feature type="compositionally biased region" description="Acidic residues" evidence="1">
    <location>
        <begin position="387"/>
        <end position="443"/>
    </location>
</feature>
<feature type="transmembrane region" description="Helical" evidence="2">
    <location>
        <begin position="281"/>
        <end position="303"/>
    </location>
</feature>
<feature type="region of interest" description="Disordered" evidence="1">
    <location>
        <begin position="382"/>
        <end position="452"/>
    </location>
</feature>
<protein>
    <submittedName>
        <fullName evidence="3">Uncharacterized protein</fullName>
    </submittedName>
</protein>
<feature type="transmembrane region" description="Helical" evidence="2">
    <location>
        <begin position="183"/>
        <end position="205"/>
    </location>
</feature>
<feature type="transmembrane region" description="Helical" evidence="2">
    <location>
        <begin position="17"/>
        <end position="40"/>
    </location>
</feature>
<dbReference type="EMBL" id="JABVED010000002">
    <property type="protein sequence ID" value="MBC6446247.1"/>
    <property type="molecule type" value="Genomic_DNA"/>
</dbReference>
<evidence type="ECO:0000256" key="1">
    <source>
        <dbReference type="SAM" id="MobiDB-lite"/>
    </source>
</evidence>
<feature type="transmembrane region" description="Helical" evidence="2">
    <location>
        <begin position="145"/>
        <end position="162"/>
    </location>
</feature>
<feature type="transmembrane region" description="Helical" evidence="2">
    <location>
        <begin position="315"/>
        <end position="339"/>
    </location>
</feature>
<dbReference type="InterPro" id="IPR045931">
    <property type="entry name" value="DUF6350"/>
</dbReference>
<sequence length="452" mass="45960">MALLETDRITPVARARVLAVAALGPLLTGYAAVAAVMALVTAIASRSHFSTVGVLIAALPGWLAAHQVPLIVQGHELGVLPLLPTLLLVVVVARTAAGAAERVDAVGPRETGHVILAVVAAHAAFGLTIAVVLGGGPVVVDPLAGFYYPALLAGLAAYVGLLRRSGTLDWCAERVDDFAWAGLRAGLLAVAALVAAGSLVVTFGLAMSYGAANTMFAVDGPGSALGMLLLSAGYLPNAVIAGTAFIAGPGFSMGAVSVAPLDFDGGPVPALPLLSALPEQAAAWWLALFLLPAAIGALVGWVLRSVAESPKDRLRSVAVASVVVALSFAVLAGSAGGALGGGPFHPLDLRAALVSFALACWVAVPGGFVAWFAGERPVVEGPVGLIDPEDPEEEEPEDSDEPTDEAVEEVVEEQAEESEEESADDEDVDEEDVDEDTPDENPDTNESTTAAT</sequence>
<name>A0ABR7L0X9_9PSEU</name>
<organism evidence="3 4">
    <name type="scientific">Actinokineospora xionganensis</name>
    <dbReference type="NCBI Taxonomy" id="2684470"/>
    <lineage>
        <taxon>Bacteria</taxon>
        <taxon>Bacillati</taxon>
        <taxon>Actinomycetota</taxon>
        <taxon>Actinomycetes</taxon>
        <taxon>Pseudonocardiales</taxon>
        <taxon>Pseudonocardiaceae</taxon>
        <taxon>Actinokineospora</taxon>
    </lineage>
</organism>
<gene>
    <name evidence="3" type="ORF">GPZ80_03540</name>
</gene>
<evidence type="ECO:0000313" key="4">
    <source>
        <dbReference type="Proteomes" id="UP000734823"/>
    </source>
</evidence>
<feature type="transmembrane region" description="Helical" evidence="2">
    <location>
        <begin position="238"/>
        <end position="261"/>
    </location>
</feature>
<keyword evidence="2" id="KW-1133">Transmembrane helix</keyword>
<dbReference type="Pfam" id="PF19877">
    <property type="entry name" value="DUF6350"/>
    <property type="match status" value="1"/>
</dbReference>
<dbReference type="RefSeq" id="WP_187218340.1">
    <property type="nucleotide sequence ID" value="NZ_JABVED010000002.1"/>
</dbReference>